<feature type="transmembrane region" description="Helical" evidence="5">
    <location>
        <begin position="191"/>
        <end position="215"/>
    </location>
</feature>
<keyword evidence="2 5" id="KW-0812">Transmembrane</keyword>
<dbReference type="EMBL" id="JBHLVF010000064">
    <property type="protein sequence ID" value="MFC0396615.1"/>
    <property type="molecule type" value="Genomic_DNA"/>
</dbReference>
<evidence type="ECO:0000259" key="6">
    <source>
        <dbReference type="Pfam" id="PF12698"/>
    </source>
</evidence>
<gene>
    <name evidence="7" type="ORF">ACFFJ8_35365</name>
</gene>
<keyword evidence="3 5" id="KW-1133">Transmembrane helix</keyword>
<dbReference type="RefSeq" id="WP_256555502.1">
    <property type="nucleotide sequence ID" value="NZ_JANHOF010000012.1"/>
</dbReference>
<dbReference type="InterPro" id="IPR013525">
    <property type="entry name" value="ABC2_TM"/>
</dbReference>
<dbReference type="PANTHER" id="PTHR43077">
    <property type="entry name" value="TRANSPORT PERMEASE YVFS-RELATED"/>
    <property type="match status" value="1"/>
</dbReference>
<evidence type="ECO:0000256" key="3">
    <source>
        <dbReference type="ARBA" id="ARBA00022989"/>
    </source>
</evidence>
<dbReference type="Gene3D" id="3.40.1710.10">
    <property type="entry name" value="abc type-2 transporter like domain"/>
    <property type="match status" value="1"/>
</dbReference>
<organism evidence="7 8">
    <name type="scientific">Paenibacillus mendelii</name>
    <dbReference type="NCBI Taxonomy" id="206163"/>
    <lineage>
        <taxon>Bacteria</taxon>
        <taxon>Bacillati</taxon>
        <taxon>Bacillota</taxon>
        <taxon>Bacilli</taxon>
        <taxon>Bacillales</taxon>
        <taxon>Paenibacillaceae</taxon>
        <taxon>Paenibacillus</taxon>
    </lineage>
</organism>
<evidence type="ECO:0000256" key="5">
    <source>
        <dbReference type="SAM" id="Phobius"/>
    </source>
</evidence>
<comment type="subcellular location">
    <subcellularLocation>
        <location evidence="1">Membrane</location>
        <topology evidence="1">Multi-pass membrane protein</topology>
    </subcellularLocation>
</comment>
<reference evidence="7 8" key="1">
    <citation type="submission" date="2024-09" db="EMBL/GenBank/DDBJ databases">
        <authorList>
            <person name="Sun Q."/>
            <person name="Mori K."/>
        </authorList>
    </citation>
    <scope>NUCLEOTIDE SEQUENCE [LARGE SCALE GENOMIC DNA]</scope>
    <source>
        <strain evidence="7 8">CCM 4839</strain>
    </source>
</reference>
<dbReference type="Proteomes" id="UP001589818">
    <property type="component" value="Unassembled WGS sequence"/>
</dbReference>
<dbReference type="PANTHER" id="PTHR43077:SF5">
    <property type="entry name" value="PHAGE INFECTION PROTEIN"/>
    <property type="match status" value="1"/>
</dbReference>
<feature type="domain" description="ABC-2 type transporter transmembrane" evidence="6">
    <location>
        <begin position="17"/>
        <end position="289"/>
    </location>
</feature>
<dbReference type="InterPro" id="IPR051328">
    <property type="entry name" value="T7SS_ABC-Transporter"/>
</dbReference>
<evidence type="ECO:0000313" key="7">
    <source>
        <dbReference type="EMBL" id="MFC0396615.1"/>
    </source>
</evidence>
<evidence type="ECO:0000256" key="4">
    <source>
        <dbReference type="ARBA" id="ARBA00023136"/>
    </source>
</evidence>
<dbReference type="Pfam" id="PF12698">
    <property type="entry name" value="ABC2_membrane_3"/>
    <property type="match status" value="1"/>
</dbReference>
<feature type="transmembrane region" description="Helical" evidence="5">
    <location>
        <begin position="12"/>
        <end position="35"/>
    </location>
</feature>
<proteinExistence type="predicted"/>
<accession>A0ABV6JL14</accession>
<evidence type="ECO:0000256" key="2">
    <source>
        <dbReference type="ARBA" id="ARBA00022692"/>
    </source>
</evidence>
<keyword evidence="8" id="KW-1185">Reference proteome</keyword>
<sequence length="379" mass="41418">MGSMKALLKNKAVIGGIVMTIFYQFIMIGIFMYGYSAIPKNITETTIAIVNEDQQYGKEISKQLQEQLPFHITTESFLTEAEKQLENRDIQLLLHIPENFSELMQQGDTLQLDFTMNQSNPAMVTSSLQQVISQMTSKLNDQFSIQYAAGALKGLHVPDDQAQQIAEDIPSRIVANTVLTNPMPAGMHNQMAPMFLTMCSYVGAMIFSMLAVGAMGPLIKERGRWKAFVALQGVSILVSLVAPLVGLLIYFSVQGGYGAVAFVQMWLMHALEMLGAIEFTSIFVLLLGQGGMLLNLPLLLAQTISSGAVMSQEMMPGIFKFLSHISVMFYSVHLDYNLLFGGGGTGGYLLGLSLLTIIAMAIGAIIVQFKTRRTTGAEA</sequence>
<evidence type="ECO:0000256" key="1">
    <source>
        <dbReference type="ARBA" id="ARBA00004141"/>
    </source>
</evidence>
<feature type="transmembrane region" description="Helical" evidence="5">
    <location>
        <begin position="227"/>
        <end position="253"/>
    </location>
</feature>
<evidence type="ECO:0000313" key="8">
    <source>
        <dbReference type="Proteomes" id="UP001589818"/>
    </source>
</evidence>
<comment type="caution">
    <text evidence="7">The sequence shown here is derived from an EMBL/GenBank/DDBJ whole genome shotgun (WGS) entry which is preliminary data.</text>
</comment>
<name>A0ABV6JL14_9BACL</name>
<feature type="transmembrane region" description="Helical" evidence="5">
    <location>
        <begin position="273"/>
        <end position="296"/>
    </location>
</feature>
<feature type="transmembrane region" description="Helical" evidence="5">
    <location>
        <begin position="346"/>
        <end position="367"/>
    </location>
</feature>
<protein>
    <submittedName>
        <fullName evidence="7">YhgE/Pip domain-containing protein</fullName>
    </submittedName>
</protein>
<keyword evidence="4 5" id="KW-0472">Membrane</keyword>